<dbReference type="Pfam" id="PF01370">
    <property type="entry name" value="Epimerase"/>
    <property type="match status" value="1"/>
</dbReference>
<protein>
    <recommendedName>
        <fullName evidence="2">NAD-dependent epimerase/dehydratase domain-containing protein</fullName>
    </recommendedName>
</protein>
<dbReference type="SUPFAM" id="SSF51735">
    <property type="entry name" value="NAD(P)-binding Rossmann-fold domains"/>
    <property type="match status" value="1"/>
</dbReference>
<gene>
    <name evidence="3" type="ORF">Ae201684_000737</name>
    <name evidence="4" type="ORF">Ae201684_000741</name>
</gene>
<proteinExistence type="predicted"/>
<feature type="region of interest" description="Disordered" evidence="1">
    <location>
        <begin position="15"/>
        <end position="73"/>
    </location>
</feature>
<dbReference type="GO" id="GO:0004029">
    <property type="term" value="F:aldehyde dehydrogenase (NAD+) activity"/>
    <property type="evidence" value="ECO:0007669"/>
    <property type="project" value="TreeGrafter"/>
</dbReference>
<evidence type="ECO:0000313" key="5">
    <source>
        <dbReference type="Proteomes" id="UP000481153"/>
    </source>
</evidence>
<dbReference type="InterPro" id="IPR051783">
    <property type="entry name" value="NAD(P)-dependent_oxidoreduct"/>
</dbReference>
<dbReference type="EMBL" id="VJMJ01000008">
    <property type="protein sequence ID" value="KAF0744831.1"/>
    <property type="molecule type" value="Genomic_DNA"/>
</dbReference>
<evidence type="ECO:0000256" key="1">
    <source>
        <dbReference type="SAM" id="MobiDB-lite"/>
    </source>
</evidence>
<accession>A0A6G0XVX6</accession>
<dbReference type="AlphaFoldDB" id="A0A6G0XVX6"/>
<name>A0A6G0XVX6_9STRA</name>
<evidence type="ECO:0000313" key="3">
    <source>
        <dbReference type="EMBL" id="KAF0744831.1"/>
    </source>
</evidence>
<keyword evidence="5" id="KW-1185">Reference proteome</keyword>
<dbReference type="VEuPathDB" id="FungiDB:AeMF1_011723"/>
<dbReference type="InterPro" id="IPR036291">
    <property type="entry name" value="NAD(P)-bd_dom_sf"/>
</dbReference>
<comment type="caution">
    <text evidence="3">The sequence shown here is derived from an EMBL/GenBank/DDBJ whole genome shotgun (WGS) entry which is preliminary data.</text>
</comment>
<organism evidence="3 5">
    <name type="scientific">Aphanomyces euteiches</name>
    <dbReference type="NCBI Taxonomy" id="100861"/>
    <lineage>
        <taxon>Eukaryota</taxon>
        <taxon>Sar</taxon>
        <taxon>Stramenopiles</taxon>
        <taxon>Oomycota</taxon>
        <taxon>Saprolegniomycetes</taxon>
        <taxon>Saprolegniales</taxon>
        <taxon>Verrucalvaceae</taxon>
        <taxon>Aphanomyces</taxon>
    </lineage>
</organism>
<dbReference type="Proteomes" id="UP000481153">
    <property type="component" value="Unassembled WGS sequence"/>
</dbReference>
<reference evidence="3 5" key="1">
    <citation type="submission" date="2019-07" db="EMBL/GenBank/DDBJ databases">
        <title>Genomics analysis of Aphanomyces spp. identifies a new class of oomycete effector associated with host adaptation.</title>
        <authorList>
            <person name="Gaulin E."/>
        </authorList>
    </citation>
    <scope>NUCLEOTIDE SEQUENCE [LARGE SCALE GENOMIC DNA]</scope>
    <source>
        <strain evidence="3 5">ATCC 201684</strain>
    </source>
</reference>
<dbReference type="EMBL" id="VJMJ01000008">
    <property type="protein sequence ID" value="KAF0744835.1"/>
    <property type="molecule type" value="Genomic_DNA"/>
</dbReference>
<dbReference type="GO" id="GO:0005737">
    <property type="term" value="C:cytoplasm"/>
    <property type="evidence" value="ECO:0007669"/>
    <property type="project" value="TreeGrafter"/>
</dbReference>
<evidence type="ECO:0000313" key="4">
    <source>
        <dbReference type="EMBL" id="KAF0744835.1"/>
    </source>
</evidence>
<dbReference type="VEuPathDB" id="FungiDB:AeMF1_007160"/>
<dbReference type="CDD" id="cd05262">
    <property type="entry name" value="SDR_a7"/>
    <property type="match status" value="1"/>
</dbReference>
<dbReference type="Gene3D" id="3.40.50.720">
    <property type="entry name" value="NAD(P)-binding Rossmann-like Domain"/>
    <property type="match status" value="1"/>
</dbReference>
<dbReference type="PANTHER" id="PTHR48079">
    <property type="entry name" value="PROTEIN YEEZ"/>
    <property type="match status" value="1"/>
</dbReference>
<feature type="compositionally biased region" description="Basic and acidic residues" evidence="1">
    <location>
        <begin position="33"/>
        <end position="61"/>
    </location>
</feature>
<dbReference type="InterPro" id="IPR001509">
    <property type="entry name" value="Epimerase_deHydtase"/>
</dbReference>
<dbReference type="PANTHER" id="PTHR48079:SF6">
    <property type="entry name" value="NAD(P)-BINDING DOMAIN-CONTAINING PROTEIN-RELATED"/>
    <property type="match status" value="1"/>
</dbReference>
<sequence>MVLLANVQAGTLSSTVANPSHDVASTAFSPPQESKHAEGHSVKKDKYHDPNYGDHDAHGPPRQESVGYGSYGQYGPSGNEYGHRGSGYGNYAGGFGGSGFGSYGHGGGYGSYADRGGVGRHGGGGYAGDVKIFVTGATGFVGSAVVQELLRAGHQVTGLARSQASADALTKAGANVHKGDLDDLDSLRAGEANADAVIHLGFNHDFSKYMENCAADGRAIRALGEFLVGSNRLLIVTSGMVANQSGDDTPDELVGVVPGVQPLGESEVAAEDVMASGVRVVIVRLPPSVHGEGDKGFIPLLISIAREKGVAAYVGSGDNRWPAVHRLGAAVLYRLVVEKSSESGRVHAIAHEGIPFREIAQVIAKAVNVPVVS</sequence>
<feature type="domain" description="NAD-dependent epimerase/dehydratase" evidence="2">
    <location>
        <begin position="132"/>
        <end position="344"/>
    </location>
</feature>
<evidence type="ECO:0000259" key="2">
    <source>
        <dbReference type="Pfam" id="PF01370"/>
    </source>
</evidence>